<sequence>MNIVARCLPLVTVLAWAITIAVPVLDSAEPSGPNIVVNSFGAEPYQWDEVQDSFLIAWIAVLVCAAWAWWARPQRVWSVVTLVVAGGLAWMLLGLLLRPPMLMWDGVDAQGRPTGGSVVGEPAAGAVLWAIGIIALGVSGLWGFLSADRQSPSRVEATGGTAD</sequence>
<feature type="transmembrane region" description="Helical" evidence="1">
    <location>
        <begin position="51"/>
        <end position="70"/>
    </location>
</feature>
<comment type="caution">
    <text evidence="2">The sequence shown here is derived from an EMBL/GenBank/DDBJ whole genome shotgun (WGS) entry which is preliminary data.</text>
</comment>
<evidence type="ECO:0000256" key="1">
    <source>
        <dbReference type="SAM" id="Phobius"/>
    </source>
</evidence>
<accession>A0A9D1KMZ6</accession>
<name>A0A9D1KMZ6_9ACTN</name>
<evidence type="ECO:0000313" key="3">
    <source>
        <dbReference type="Proteomes" id="UP000886842"/>
    </source>
</evidence>
<reference evidence="2" key="2">
    <citation type="journal article" date="2021" name="PeerJ">
        <title>Extensive microbial diversity within the chicken gut microbiome revealed by metagenomics and culture.</title>
        <authorList>
            <person name="Gilroy R."/>
            <person name="Ravi A."/>
            <person name="Getino M."/>
            <person name="Pursley I."/>
            <person name="Horton D.L."/>
            <person name="Alikhan N.F."/>
            <person name="Baker D."/>
            <person name="Gharbi K."/>
            <person name="Hall N."/>
            <person name="Watson M."/>
            <person name="Adriaenssens E.M."/>
            <person name="Foster-Nyarko E."/>
            <person name="Jarju S."/>
            <person name="Secka A."/>
            <person name="Antonio M."/>
            <person name="Oren A."/>
            <person name="Chaudhuri R.R."/>
            <person name="La Ragione R."/>
            <person name="Hildebrand F."/>
            <person name="Pallen M.J."/>
        </authorList>
    </citation>
    <scope>NUCLEOTIDE SEQUENCE</scope>
    <source>
        <strain evidence="2">ChiGjej1B1-24693</strain>
    </source>
</reference>
<feature type="transmembrane region" description="Helical" evidence="1">
    <location>
        <begin position="77"/>
        <end position="97"/>
    </location>
</feature>
<protein>
    <submittedName>
        <fullName evidence="2">Uncharacterized protein</fullName>
    </submittedName>
</protein>
<evidence type="ECO:0000313" key="2">
    <source>
        <dbReference type="EMBL" id="HIT76170.1"/>
    </source>
</evidence>
<dbReference type="AlphaFoldDB" id="A0A9D1KMZ6"/>
<feature type="transmembrane region" description="Helical" evidence="1">
    <location>
        <begin position="126"/>
        <end position="145"/>
    </location>
</feature>
<dbReference type="EMBL" id="DVLP01000332">
    <property type="protein sequence ID" value="HIT76170.1"/>
    <property type="molecule type" value="Genomic_DNA"/>
</dbReference>
<dbReference type="Proteomes" id="UP000886842">
    <property type="component" value="Unassembled WGS sequence"/>
</dbReference>
<keyword evidence="1" id="KW-0472">Membrane</keyword>
<proteinExistence type="predicted"/>
<organism evidence="2 3">
    <name type="scientific">Candidatus Avipropionibacterium avicola</name>
    <dbReference type="NCBI Taxonomy" id="2840701"/>
    <lineage>
        <taxon>Bacteria</taxon>
        <taxon>Bacillati</taxon>
        <taxon>Actinomycetota</taxon>
        <taxon>Actinomycetes</taxon>
        <taxon>Propionibacteriales</taxon>
        <taxon>Propionibacteriaceae</taxon>
        <taxon>Propionibacteriaceae incertae sedis</taxon>
        <taxon>Candidatus Avipropionibacterium</taxon>
    </lineage>
</organism>
<keyword evidence="1" id="KW-0812">Transmembrane</keyword>
<gene>
    <name evidence="2" type="ORF">IAA98_11335</name>
</gene>
<reference evidence="2" key="1">
    <citation type="submission" date="2020-10" db="EMBL/GenBank/DDBJ databases">
        <authorList>
            <person name="Gilroy R."/>
        </authorList>
    </citation>
    <scope>NUCLEOTIDE SEQUENCE</scope>
    <source>
        <strain evidence="2">ChiGjej1B1-24693</strain>
    </source>
</reference>
<keyword evidence="1" id="KW-1133">Transmembrane helix</keyword>